<dbReference type="Gene3D" id="1.20.930.20">
    <property type="entry name" value="Adaptor protein Cbl, N-terminal domain"/>
    <property type="match status" value="1"/>
</dbReference>
<dbReference type="Gene3D" id="1.25.10.10">
    <property type="entry name" value="Leucine-rich Repeat Variant"/>
    <property type="match status" value="3"/>
</dbReference>
<evidence type="ECO:0000256" key="4">
    <source>
        <dbReference type="ARBA" id="ARBA00022679"/>
    </source>
</evidence>
<evidence type="ECO:0000313" key="9">
    <source>
        <dbReference type="EMBL" id="MBA0740629.1"/>
    </source>
</evidence>
<dbReference type="Pfam" id="PF25598">
    <property type="entry name" value="ARM_PUB"/>
    <property type="match status" value="1"/>
</dbReference>
<evidence type="ECO:0000256" key="1">
    <source>
        <dbReference type="ARBA" id="ARBA00000900"/>
    </source>
</evidence>
<dbReference type="InterPro" id="IPR013083">
    <property type="entry name" value="Znf_RING/FYVE/PHD"/>
</dbReference>
<evidence type="ECO:0000313" key="10">
    <source>
        <dbReference type="Proteomes" id="UP000593579"/>
    </source>
</evidence>
<dbReference type="UniPathway" id="UPA00143"/>
<evidence type="ECO:0000256" key="6">
    <source>
        <dbReference type="ARBA" id="ARBA00022786"/>
    </source>
</evidence>
<keyword evidence="10" id="KW-1185">Reference proteome</keyword>
<dbReference type="InterPro" id="IPR059179">
    <property type="entry name" value="MLKL-like_MCAfunc"/>
</dbReference>
<dbReference type="InterPro" id="IPR003613">
    <property type="entry name" value="Ubox_domain"/>
</dbReference>
<keyword evidence="5" id="KW-0677">Repeat</keyword>
<dbReference type="SUPFAM" id="SSF48371">
    <property type="entry name" value="ARM repeat"/>
    <property type="match status" value="1"/>
</dbReference>
<dbReference type="InterPro" id="IPR036537">
    <property type="entry name" value="Adaptor_Cbl_N_dom_sf"/>
</dbReference>
<comment type="catalytic activity">
    <reaction evidence="1">
        <text>S-ubiquitinyl-[E2 ubiquitin-conjugating enzyme]-L-cysteine + [acceptor protein]-L-lysine = [E2 ubiquitin-conjugating enzyme]-L-cysteine + N(6)-ubiquitinyl-[acceptor protein]-L-lysine.</text>
        <dbReference type="EC" id="2.3.2.27"/>
    </reaction>
</comment>
<dbReference type="InterPro" id="IPR016024">
    <property type="entry name" value="ARM-type_fold"/>
</dbReference>
<evidence type="ECO:0000256" key="3">
    <source>
        <dbReference type="ARBA" id="ARBA00012483"/>
    </source>
</evidence>
<keyword evidence="4" id="KW-0808">Transferase</keyword>
<dbReference type="PROSITE" id="PS50176">
    <property type="entry name" value="ARM_REPEAT"/>
    <property type="match status" value="1"/>
</dbReference>
<dbReference type="OrthoDB" id="1897399at2759"/>
<keyword evidence="6" id="KW-0833">Ubl conjugation pathway</keyword>
<dbReference type="InterPro" id="IPR000225">
    <property type="entry name" value="Armadillo"/>
</dbReference>
<dbReference type="PROSITE" id="PS51698">
    <property type="entry name" value="U_BOX"/>
    <property type="match status" value="1"/>
</dbReference>
<dbReference type="PANTHER" id="PTHR45958:SF15">
    <property type="entry name" value="RING-TYPE E3 UBIQUITIN TRANSFERASE"/>
    <property type="match status" value="1"/>
</dbReference>
<dbReference type="Gene3D" id="3.30.40.10">
    <property type="entry name" value="Zinc/RING finger domain, C3HC4 (zinc finger)"/>
    <property type="match status" value="1"/>
</dbReference>
<protein>
    <recommendedName>
        <fullName evidence="3">RING-type E3 ubiquitin transferase</fullName>
        <ecNumber evidence="3">2.3.2.27</ecNumber>
    </recommendedName>
</protein>
<dbReference type="InterPro" id="IPR052608">
    <property type="entry name" value="U-box_domain_protein"/>
</dbReference>
<organism evidence="9 10">
    <name type="scientific">Gossypium gossypioides</name>
    <name type="common">Mexican cotton</name>
    <name type="synonym">Selera gossypioides</name>
    <dbReference type="NCBI Taxonomy" id="34282"/>
    <lineage>
        <taxon>Eukaryota</taxon>
        <taxon>Viridiplantae</taxon>
        <taxon>Streptophyta</taxon>
        <taxon>Embryophyta</taxon>
        <taxon>Tracheophyta</taxon>
        <taxon>Spermatophyta</taxon>
        <taxon>Magnoliopsida</taxon>
        <taxon>eudicotyledons</taxon>
        <taxon>Gunneridae</taxon>
        <taxon>Pentapetalae</taxon>
        <taxon>rosids</taxon>
        <taxon>malvids</taxon>
        <taxon>Malvales</taxon>
        <taxon>Malvaceae</taxon>
        <taxon>Malvoideae</taxon>
        <taxon>Gossypium</taxon>
    </lineage>
</organism>
<dbReference type="SUPFAM" id="SSF57850">
    <property type="entry name" value="RING/U-box"/>
    <property type="match status" value="1"/>
</dbReference>
<dbReference type="CDD" id="cd21037">
    <property type="entry name" value="MLKL_NTD"/>
    <property type="match status" value="1"/>
</dbReference>
<dbReference type="EMBL" id="JABEZY010000006">
    <property type="protein sequence ID" value="MBA0740629.1"/>
    <property type="molecule type" value="Genomic_DNA"/>
</dbReference>
<dbReference type="EC" id="2.3.2.27" evidence="3"/>
<comment type="caution">
    <text evidence="9">The sequence shown here is derived from an EMBL/GenBank/DDBJ whole genome shotgun (WGS) entry which is preliminary data.</text>
</comment>
<dbReference type="InterPro" id="IPR011989">
    <property type="entry name" value="ARM-like"/>
</dbReference>
<dbReference type="GO" id="GO:0061630">
    <property type="term" value="F:ubiquitin protein ligase activity"/>
    <property type="evidence" value="ECO:0007669"/>
    <property type="project" value="UniProtKB-EC"/>
</dbReference>
<dbReference type="GO" id="GO:0016567">
    <property type="term" value="P:protein ubiquitination"/>
    <property type="evidence" value="ECO:0007669"/>
    <property type="project" value="UniProtKB-UniPathway"/>
</dbReference>
<dbReference type="GO" id="GO:0007166">
    <property type="term" value="P:cell surface receptor signaling pathway"/>
    <property type="evidence" value="ECO:0007669"/>
    <property type="project" value="InterPro"/>
</dbReference>
<dbReference type="CDD" id="cd16664">
    <property type="entry name" value="RING-Ubox_PUB"/>
    <property type="match status" value="1"/>
</dbReference>
<proteinExistence type="predicted"/>
<reference evidence="9 10" key="1">
    <citation type="journal article" date="2019" name="Genome Biol. Evol.">
        <title>Insights into the evolution of the New World diploid cottons (Gossypium, subgenus Houzingenia) based on genome sequencing.</title>
        <authorList>
            <person name="Grover C.E."/>
            <person name="Arick M.A. 2nd"/>
            <person name="Thrash A."/>
            <person name="Conover J.L."/>
            <person name="Sanders W.S."/>
            <person name="Peterson D.G."/>
            <person name="Frelichowski J.E."/>
            <person name="Scheffler J.A."/>
            <person name="Scheffler B.E."/>
            <person name="Wendel J.F."/>
        </authorList>
    </citation>
    <scope>NUCLEOTIDE SEQUENCE [LARGE SCALE GENOMIC DNA]</scope>
    <source>
        <strain evidence="9">5</strain>
        <tissue evidence="9">Leaf</tissue>
    </source>
</reference>
<dbReference type="AlphaFoldDB" id="A0A7J9BWR3"/>
<feature type="repeat" description="ARM" evidence="7">
    <location>
        <begin position="547"/>
        <end position="589"/>
    </location>
</feature>
<sequence>MAMELIPIGTILALVTNQVMKTAQAAKDIVIEKESFKVLSKHLFDIEPVLKELQLRQLNDSPAARLALEALEADVKKANTLVEKYKNRGRFYLLVKCRYIVHEVQEVTRDIGRSLAAFSIANTEVLSGISDQVNRLQSEMQKVEFETSHSQLQIVDKLNQGLRDQKRDQCFANDMLEEIARAVGVPVEPSEISKELASFRREIEEAGNRKERAEVLFLEQVIELLSQADAARDYEEMKKQYFQRAQVIERYDTQKEYIPPLKPFKCRISGEVMVDPVSLCTGTTCERAAIEAWFDCGKKTDPDTGDVLEDTSLRSNLPLRQSIEEWRELNYCLKIRACQAKLSSGVDLKVEEALNQMQELIRENSINKDWISIGGLTDKIISILGSSHNREVRKKILITLKDMVEGHARNKEKVIEHQGFDYIVPCLGRDRSISMAAVELLYELLQDRSKWNVSFCCQLSQQSSAILFLVTLLKGPVRESADYAEKILNKLFDVDEENISRAAKSGWYKPLIDHIVQGPESSRMSMMKALVTMELVDSNLKVLGEEGIIPPLLSMVASGNIELKELSLSVLVKLSSCHANKELIATGGGVPLVLKLMFSPHVCTILIVRCSEIVEKLSSDGNGVKFFVDEKGVQLELEPIIRELLALQQNSKSSNNFRRPALRALLGMCRSEAKLVKTAVLTANGVSLVLPLLDDPDSEIREIAVNLLFLFSQQESQGVVEYLLMPKRLEGLVGFLENDYNSDVKMAAAGLLANLPKSETSLTKKLIELDGLPAIINLLKSGTMEAKEHALSALFRFTDPANVKSQQIVVEHGAYPLFVNFLKVDSVTAKARAAALIGNLSMSSPKLTVASEKTGCWCFRTSRVPVCPAHGGICNVNTSFCLLEAKALPYIVKLLHDEVEATAYEAIQTLSTLVQDGCTQRGAIVLHEAGAINPVLDILTWGTDSLKGEALGLLEKVFISREMVDSYGTKARYLLVGLTGQNVHDDGRLGRKVAKVLSLVERYSKSSTSIIPGLF</sequence>
<evidence type="ECO:0000256" key="5">
    <source>
        <dbReference type="ARBA" id="ARBA00022737"/>
    </source>
</evidence>
<dbReference type="Pfam" id="PF04564">
    <property type="entry name" value="U-box"/>
    <property type="match status" value="1"/>
</dbReference>
<dbReference type="InterPro" id="IPR045210">
    <property type="entry name" value="RING-Ubox_PUB"/>
</dbReference>
<dbReference type="SMART" id="SM00504">
    <property type="entry name" value="Ubox"/>
    <property type="match status" value="1"/>
</dbReference>
<accession>A0A7J9BWR3</accession>
<comment type="pathway">
    <text evidence="2">Protein modification; protein ubiquitination.</text>
</comment>
<gene>
    <name evidence="9" type="ORF">Gogos_013822</name>
</gene>
<feature type="domain" description="U-box" evidence="8">
    <location>
        <begin position="259"/>
        <end position="333"/>
    </location>
</feature>
<dbReference type="SMART" id="SM00185">
    <property type="entry name" value="ARM"/>
    <property type="match status" value="6"/>
</dbReference>
<dbReference type="PANTHER" id="PTHR45958">
    <property type="entry name" value="RING-TYPE E3 UBIQUITIN TRANSFERASE"/>
    <property type="match status" value="1"/>
</dbReference>
<dbReference type="Proteomes" id="UP000593579">
    <property type="component" value="Unassembled WGS sequence"/>
</dbReference>
<evidence type="ECO:0000256" key="2">
    <source>
        <dbReference type="ARBA" id="ARBA00004906"/>
    </source>
</evidence>
<evidence type="ECO:0000259" key="8">
    <source>
        <dbReference type="PROSITE" id="PS51698"/>
    </source>
</evidence>
<dbReference type="InterPro" id="IPR058678">
    <property type="entry name" value="ARM_PUB"/>
</dbReference>
<name>A0A7J9BWR3_GOSGO</name>
<evidence type="ECO:0000256" key="7">
    <source>
        <dbReference type="PROSITE-ProRule" id="PRU00259"/>
    </source>
</evidence>